<keyword evidence="2" id="KW-0963">Cytoplasm</keyword>
<evidence type="ECO:0000256" key="3">
    <source>
        <dbReference type="ARBA" id="ARBA00022553"/>
    </source>
</evidence>
<evidence type="ECO:0000259" key="10">
    <source>
        <dbReference type="PROSITE" id="PS50110"/>
    </source>
</evidence>
<evidence type="ECO:0000256" key="1">
    <source>
        <dbReference type="ARBA" id="ARBA00004496"/>
    </source>
</evidence>
<dbReference type="Pfam" id="PF00072">
    <property type="entry name" value="Response_reg"/>
    <property type="match status" value="1"/>
</dbReference>
<evidence type="ECO:0000313" key="12">
    <source>
        <dbReference type="Proteomes" id="UP001290455"/>
    </source>
</evidence>
<dbReference type="SUPFAM" id="SSF46689">
    <property type="entry name" value="Homeodomain-like"/>
    <property type="match status" value="2"/>
</dbReference>
<keyword evidence="7" id="KW-0804">Transcription</keyword>
<evidence type="ECO:0000256" key="5">
    <source>
        <dbReference type="ARBA" id="ARBA00023015"/>
    </source>
</evidence>
<evidence type="ECO:0000313" key="11">
    <source>
        <dbReference type="EMBL" id="MDZ5472294.1"/>
    </source>
</evidence>
<dbReference type="Pfam" id="PF17853">
    <property type="entry name" value="GGDEF_2"/>
    <property type="match status" value="1"/>
</dbReference>
<dbReference type="Gene3D" id="3.40.50.2300">
    <property type="match status" value="1"/>
</dbReference>
<dbReference type="PANTHER" id="PTHR42713:SF3">
    <property type="entry name" value="TRANSCRIPTIONAL REGULATORY PROTEIN HPTR"/>
    <property type="match status" value="1"/>
</dbReference>
<dbReference type="InterPro" id="IPR011006">
    <property type="entry name" value="CheY-like_superfamily"/>
</dbReference>
<dbReference type="Gene3D" id="1.10.10.60">
    <property type="entry name" value="Homeodomain-like"/>
    <property type="match status" value="2"/>
</dbReference>
<reference evidence="11 12" key="1">
    <citation type="submission" date="2023-11" db="EMBL/GenBank/DDBJ databases">
        <title>Bacillus jintuensis, isolated from a mudflat on the Beibu Gulf coast.</title>
        <authorList>
            <person name="Li M."/>
        </authorList>
    </citation>
    <scope>NUCLEOTIDE SEQUENCE [LARGE SCALE GENOMIC DNA]</scope>
    <source>
        <strain evidence="11 12">31A1R</strain>
    </source>
</reference>
<proteinExistence type="predicted"/>
<dbReference type="Pfam" id="PF12833">
    <property type="entry name" value="HTH_18"/>
    <property type="match status" value="1"/>
</dbReference>
<protein>
    <submittedName>
        <fullName evidence="11">Response regulator</fullName>
    </submittedName>
</protein>
<dbReference type="PROSITE" id="PS01124">
    <property type="entry name" value="HTH_ARAC_FAMILY_2"/>
    <property type="match status" value="1"/>
</dbReference>
<dbReference type="InterPro" id="IPR020449">
    <property type="entry name" value="Tscrpt_reg_AraC-type_HTH"/>
</dbReference>
<dbReference type="SMART" id="SM00448">
    <property type="entry name" value="REC"/>
    <property type="match status" value="1"/>
</dbReference>
<keyword evidence="12" id="KW-1185">Reference proteome</keyword>
<feature type="domain" description="HTH araC/xylS-type" evidence="9">
    <location>
        <begin position="404"/>
        <end position="502"/>
    </location>
</feature>
<comment type="subcellular location">
    <subcellularLocation>
        <location evidence="1">Cytoplasm</location>
    </subcellularLocation>
</comment>
<evidence type="ECO:0000256" key="4">
    <source>
        <dbReference type="ARBA" id="ARBA00023012"/>
    </source>
</evidence>
<sequence length="503" mass="59555">MYKILIVDDEKNIRQGIQAMIQREYPTFETFIAADGLDALECTEQEQPDILITDIKMPRLDGIQLIKELQERDQKPALIILSGYDDFSYAKEAIKHRVKDYLLKPVNRKELFKTLNTIIEELESNHKMTYQHMDEYRASQLNYILLNPNLNKEDIHSLFKKMQIGSYPDGYYVMIVDSSEELQGVDLLQRIHELLPSELNGNYLSFLDKDGRTVLITANVQILPHLKEQLARDRNFVFSVGVSEKADDLTELKDVYNQAESALKYHFLYPRSQVIFYEKVKGKQEISSLPVDLINKISNMLGTDREKEIKSYLLQIMDFEVISKNDISYLENVNKEINETIFKSFFARLGEESLETFKLLNKMSEIYNFDNFNDYFHALEDFLMRIHEYHKQMKSVYSEQKYMDKAIEYIRENYHKDLNLAVVSNYISLNYSYFSHMFKEFTGQNFVDYLKMVRIEEARRLLKETDFKVFEISEMVGYKNPKQFARVFREIEGISPKEYRETK</sequence>
<evidence type="ECO:0000259" key="9">
    <source>
        <dbReference type="PROSITE" id="PS01124"/>
    </source>
</evidence>
<evidence type="ECO:0000256" key="6">
    <source>
        <dbReference type="ARBA" id="ARBA00023125"/>
    </source>
</evidence>
<dbReference type="InterPro" id="IPR018062">
    <property type="entry name" value="HTH_AraC-typ_CS"/>
</dbReference>
<accession>A0ABU5IYN8</accession>
<dbReference type="SMART" id="SM00342">
    <property type="entry name" value="HTH_ARAC"/>
    <property type="match status" value="1"/>
</dbReference>
<dbReference type="EMBL" id="JAXOFX010000006">
    <property type="protein sequence ID" value="MDZ5472294.1"/>
    <property type="molecule type" value="Genomic_DNA"/>
</dbReference>
<dbReference type="CDD" id="cd17536">
    <property type="entry name" value="REC_YesN-like"/>
    <property type="match status" value="1"/>
</dbReference>
<dbReference type="InterPro" id="IPR009057">
    <property type="entry name" value="Homeodomain-like_sf"/>
</dbReference>
<dbReference type="InterPro" id="IPR051552">
    <property type="entry name" value="HptR"/>
</dbReference>
<gene>
    <name evidence="11" type="ORF">SM124_11095</name>
</gene>
<dbReference type="RefSeq" id="WP_322446591.1">
    <property type="nucleotide sequence ID" value="NZ_JAXOFX010000006.1"/>
</dbReference>
<dbReference type="SUPFAM" id="SSF52172">
    <property type="entry name" value="CheY-like"/>
    <property type="match status" value="1"/>
</dbReference>
<dbReference type="Proteomes" id="UP001290455">
    <property type="component" value="Unassembled WGS sequence"/>
</dbReference>
<dbReference type="PANTHER" id="PTHR42713">
    <property type="entry name" value="HISTIDINE KINASE-RELATED"/>
    <property type="match status" value="1"/>
</dbReference>
<dbReference type="InterPro" id="IPR018060">
    <property type="entry name" value="HTH_AraC"/>
</dbReference>
<evidence type="ECO:0000256" key="8">
    <source>
        <dbReference type="PROSITE-ProRule" id="PRU00169"/>
    </source>
</evidence>
<dbReference type="InterPro" id="IPR041522">
    <property type="entry name" value="CdaR_GGDEF"/>
</dbReference>
<keyword evidence="3 8" id="KW-0597">Phosphoprotein</keyword>
<dbReference type="PROSITE" id="PS00041">
    <property type="entry name" value="HTH_ARAC_FAMILY_1"/>
    <property type="match status" value="1"/>
</dbReference>
<keyword evidence="4" id="KW-0902">Two-component regulatory system</keyword>
<keyword evidence="6" id="KW-0238">DNA-binding</keyword>
<feature type="modified residue" description="4-aspartylphosphate" evidence="8">
    <location>
        <position position="54"/>
    </location>
</feature>
<organism evidence="11 12">
    <name type="scientific">Robertmurraya mangrovi</name>
    <dbReference type="NCBI Taxonomy" id="3098077"/>
    <lineage>
        <taxon>Bacteria</taxon>
        <taxon>Bacillati</taxon>
        <taxon>Bacillota</taxon>
        <taxon>Bacilli</taxon>
        <taxon>Bacillales</taxon>
        <taxon>Bacillaceae</taxon>
        <taxon>Robertmurraya</taxon>
    </lineage>
</organism>
<dbReference type="InterPro" id="IPR001789">
    <property type="entry name" value="Sig_transdc_resp-reg_receiver"/>
</dbReference>
<evidence type="ECO:0000256" key="2">
    <source>
        <dbReference type="ARBA" id="ARBA00022490"/>
    </source>
</evidence>
<dbReference type="PROSITE" id="PS50110">
    <property type="entry name" value="RESPONSE_REGULATORY"/>
    <property type="match status" value="1"/>
</dbReference>
<comment type="caution">
    <text evidence="11">The sequence shown here is derived from an EMBL/GenBank/DDBJ whole genome shotgun (WGS) entry which is preliminary data.</text>
</comment>
<evidence type="ECO:0000256" key="7">
    <source>
        <dbReference type="ARBA" id="ARBA00023163"/>
    </source>
</evidence>
<dbReference type="PRINTS" id="PR00032">
    <property type="entry name" value="HTHARAC"/>
</dbReference>
<name>A0ABU5IYN8_9BACI</name>
<keyword evidence="5" id="KW-0805">Transcription regulation</keyword>
<feature type="domain" description="Response regulatory" evidence="10">
    <location>
        <begin position="3"/>
        <end position="119"/>
    </location>
</feature>